<reference evidence="1 2" key="1">
    <citation type="submission" date="2011-08" db="EMBL/GenBank/DDBJ databases">
        <authorList>
            <person name="Weinstock G."/>
            <person name="Sodergren E."/>
            <person name="Clifton S."/>
            <person name="Fulton L."/>
            <person name="Fulton B."/>
            <person name="Courtney L."/>
            <person name="Fronick C."/>
            <person name="Harrison M."/>
            <person name="Strong C."/>
            <person name="Farmer C."/>
            <person name="Delahaunty K."/>
            <person name="Markovic C."/>
            <person name="Hall O."/>
            <person name="Minx P."/>
            <person name="Tomlinson C."/>
            <person name="Mitreva M."/>
            <person name="Hou S."/>
            <person name="Chen J."/>
            <person name="Wollam A."/>
            <person name="Pepin K.H."/>
            <person name="Johnson M."/>
            <person name="Bhonagiri V."/>
            <person name="Zhang X."/>
            <person name="Suruliraj S."/>
            <person name="Warren W."/>
            <person name="Chinwalla A."/>
            <person name="Mardis E.R."/>
            <person name="Wilson R.K."/>
        </authorList>
    </citation>
    <scope>NUCLEOTIDE SEQUENCE [LARGE SCALE GENOMIC DNA]</scope>
    <source>
        <strain evidence="1 2">ATCC 29863</strain>
    </source>
</reference>
<comment type="caution">
    <text evidence="1">The sequence shown here is derived from an EMBL/GenBank/DDBJ whole genome shotgun (WGS) entry which is preliminary data.</text>
</comment>
<evidence type="ECO:0000313" key="1">
    <source>
        <dbReference type="EMBL" id="EHM41521.1"/>
    </source>
</evidence>
<dbReference type="HOGENOM" id="CLU_3182278_0_0_9"/>
<gene>
    <name evidence="1" type="ORF">HMPREF0372_03292</name>
</gene>
<name>G9YUW1_FLAPL</name>
<evidence type="ECO:0000313" key="2">
    <source>
        <dbReference type="Proteomes" id="UP000004459"/>
    </source>
</evidence>
<organism evidence="1 2">
    <name type="scientific">Flavonifractor plautii ATCC 29863</name>
    <dbReference type="NCBI Taxonomy" id="411475"/>
    <lineage>
        <taxon>Bacteria</taxon>
        <taxon>Bacillati</taxon>
        <taxon>Bacillota</taxon>
        <taxon>Clostridia</taxon>
        <taxon>Eubacteriales</taxon>
        <taxon>Oscillospiraceae</taxon>
        <taxon>Flavonifractor</taxon>
    </lineage>
</organism>
<sequence length="46" mass="5095">MLPLEKSFCVCLSVLLPPFPALESAIMVLFYQYPACLAREVPSAHV</sequence>
<dbReference type="AlphaFoldDB" id="G9YUW1"/>
<proteinExistence type="predicted"/>
<dbReference type="Proteomes" id="UP000004459">
    <property type="component" value="Unassembled WGS sequence"/>
</dbReference>
<accession>G9YUW1</accession>
<protein>
    <submittedName>
        <fullName evidence="1">Uncharacterized protein</fullName>
    </submittedName>
</protein>
<dbReference type="EMBL" id="AGCK01000270">
    <property type="protein sequence ID" value="EHM41521.1"/>
    <property type="molecule type" value="Genomic_DNA"/>
</dbReference>